<dbReference type="OrthoDB" id="9791027at2"/>
<dbReference type="GO" id="GO:0005524">
    <property type="term" value="F:ATP binding"/>
    <property type="evidence" value="ECO:0007669"/>
    <property type="project" value="InterPro"/>
</dbReference>
<sequence length="238" mass="25125">MNTDLQKWIDGLMVPEKPDESEVKALLARFGIAAPKGIRILPGASDFPAETLSPPCVAKVCAGEILHKTDLGGVMLNLDRESLPGAIRALQERFPGTPVLAEEQAAFEGPEFIVGALVDPGFGPAVMAGAGGVLTELYGDVSFRLAPCTRKEARAMLDELTLAPVFRGFRGSDLTPDGLADIIVKAGELALAFGPRFSQLDLNPVVWSDGRWMALDAKLILSPGMQSACGTVTSPALL</sequence>
<keyword evidence="2" id="KW-1185">Reference proteome</keyword>
<dbReference type="Proteomes" id="UP000288096">
    <property type="component" value="Unassembled WGS sequence"/>
</dbReference>
<evidence type="ECO:0000313" key="1">
    <source>
        <dbReference type="EMBL" id="GBC63010.1"/>
    </source>
</evidence>
<reference evidence="2" key="1">
    <citation type="submission" date="2017-11" db="EMBL/GenBank/DDBJ databases">
        <authorList>
            <person name="Watanabe M."/>
            <person name="Kojima H."/>
        </authorList>
    </citation>
    <scope>NUCLEOTIDE SEQUENCE [LARGE SCALE GENOMIC DNA]</scope>
    <source>
        <strain evidence="2">Tokyo 01</strain>
    </source>
</reference>
<name>A0A401G1B7_9BACT</name>
<comment type="caution">
    <text evidence="1">The sequence shown here is derived from an EMBL/GenBank/DDBJ whole genome shotgun (WGS) entry which is preliminary data.</text>
</comment>
<dbReference type="Gene3D" id="3.30.1490.20">
    <property type="entry name" value="ATP-grasp fold, A domain"/>
    <property type="match status" value="1"/>
</dbReference>
<gene>
    <name evidence="1" type="ORF">DENIS_3999</name>
</gene>
<reference evidence="2" key="2">
    <citation type="submission" date="2019-01" db="EMBL/GenBank/DDBJ databases">
        <title>Genome sequence of Desulfonema ishimotonii strain Tokyo 01.</title>
        <authorList>
            <person name="Fukui M."/>
        </authorList>
    </citation>
    <scope>NUCLEOTIDE SEQUENCE [LARGE SCALE GENOMIC DNA]</scope>
    <source>
        <strain evidence="2">Tokyo 01</strain>
    </source>
</reference>
<dbReference type="AlphaFoldDB" id="A0A401G1B7"/>
<dbReference type="InterPro" id="IPR013815">
    <property type="entry name" value="ATP_grasp_subdomain_1"/>
</dbReference>
<evidence type="ECO:0000313" key="2">
    <source>
        <dbReference type="Proteomes" id="UP000288096"/>
    </source>
</evidence>
<accession>A0A401G1B7</accession>
<dbReference type="PANTHER" id="PTHR42793">
    <property type="entry name" value="COA BINDING DOMAIN CONTAINING PROTEIN"/>
    <property type="match status" value="1"/>
</dbReference>
<proteinExistence type="predicted"/>
<dbReference type="EMBL" id="BEXT01000001">
    <property type="protein sequence ID" value="GBC63010.1"/>
    <property type="molecule type" value="Genomic_DNA"/>
</dbReference>
<dbReference type="Gene3D" id="3.30.470.20">
    <property type="entry name" value="ATP-grasp fold, B domain"/>
    <property type="match status" value="1"/>
</dbReference>
<dbReference type="Pfam" id="PF13549">
    <property type="entry name" value="ATP-grasp_5"/>
    <property type="match status" value="1"/>
</dbReference>
<dbReference type="RefSeq" id="WP_124330131.1">
    <property type="nucleotide sequence ID" value="NZ_BEXT01000001.1"/>
</dbReference>
<dbReference type="SUPFAM" id="SSF56059">
    <property type="entry name" value="Glutathione synthetase ATP-binding domain-like"/>
    <property type="match status" value="1"/>
</dbReference>
<protein>
    <submittedName>
        <fullName evidence="1">Acetyl-CoA synthetase</fullName>
    </submittedName>
</protein>
<dbReference type="PANTHER" id="PTHR42793:SF1">
    <property type="entry name" value="PEPTIDYL-LYSINE N-ACETYLTRANSFERASE PATZ"/>
    <property type="match status" value="1"/>
</dbReference>
<organism evidence="1 2">
    <name type="scientific">Desulfonema ishimotonii</name>
    <dbReference type="NCBI Taxonomy" id="45657"/>
    <lineage>
        <taxon>Bacteria</taxon>
        <taxon>Pseudomonadati</taxon>
        <taxon>Thermodesulfobacteriota</taxon>
        <taxon>Desulfobacteria</taxon>
        <taxon>Desulfobacterales</taxon>
        <taxon>Desulfococcaceae</taxon>
        <taxon>Desulfonema</taxon>
    </lineage>
</organism>